<dbReference type="RefSeq" id="WP_069076673.1">
    <property type="nucleotide sequence ID" value="NZ_CP015637.1"/>
</dbReference>
<proteinExistence type="inferred from homology"/>
<dbReference type="PIRSF" id="PIRSF009467">
    <property type="entry name" value="Ureas_acces_UreF"/>
    <property type="match status" value="1"/>
</dbReference>
<dbReference type="GO" id="GO:0005737">
    <property type="term" value="C:cytoplasm"/>
    <property type="evidence" value="ECO:0007669"/>
    <property type="project" value="UniProtKB-SubCell"/>
</dbReference>
<evidence type="ECO:0000256" key="1">
    <source>
        <dbReference type="ARBA" id="ARBA00022988"/>
    </source>
</evidence>
<protein>
    <recommendedName>
        <fullName evidence="3">Urease accessory protein UreF</fullName>
    </recommendedName>
</protein>
<dbReference type="OrthoDB" id="9798772at2"/>
<dbReference type="GO" id="GO:0016151">
    <property type="term" value="F:nickel cation binding"/>
    <property type="evidence" value="ECO:0007669"/>
    <property type="project" value="UniProtKB-UniRule"/>
</dbReference>
<comment type="subcellular location">
    <subcellularLocation>
        <location evidence="3">Cytoplasm</location>
    </subcellularLocation>
</comment>
<keyword evidence="2 3" id="KW-0143">Chaperone</keyword>
<sequence length="251" mass="27234">MSAAPADLRSSLLALQQADSFFPGGAVAWSWGLETLVADARLGQNDSMTDRVPVRRRQRGLQNDRSVQVRAFVEGQLRHRWNSFDRVFLCAAWHAAADLATLMDLDSHIEALTLAEELRQGSRRVGQSLLGVHVALGTPGAAAYQQHVLARATPGHLPVLQGLLWKRLGMPLEHCQLAAAHGLCTGLVSAAVRLGVMGHVDAQRVLTDIQPLLLQLLAEAPLAPDDASGFTPMAEIAVMRHETQDLRLFAN</sequence>
<dbReference type="PANTHER" id="PTHR33620">
    <property type="entry name" value="UREASE ACCESSORY PROTEIN F"/>
    <property type="match status" value="1"/>
</dbReference>
<dbReference type="PANTHER" id="PTHR33620:SF1">
    <property type="entry name" value="UREASE ACCESSORY PROTEIN F"/>
    <property type="match status" value="1"/>
</dbReference>
<gene>
    <name evidence="3" type="primary">ureF</name>
    <name evidence="4" type="ORF">IM720_21610</name>
</gene>
<dbReference type="Gene3D" id="1.10.4190.10">
    <property type="entry name" value="Urease accessory protein UreF"/>
    <property type="match status" value="1"/>
</dbReference>
<evidence type="ECO:0000256" key="2">
    <source>
        <dbReference type="ARBA" id="ARBA00023186"/>
    </source>
</evidence>
<name>A0A1B3CVU5_PSEFL</name>
<reference evidence="4 5" key="1">
    <citation type="submission" date="2020-10" db="EMBL/GenBank/DDBJ databases">
        <title>Complete genome sequence of a novel Pseudomonas fluorescens strain isolated from the flower of kumarahou (Pomaderris kumeraho).</title>
        <authorList>
            <person name="Summers M.C."/>
            <person name="Nowak V."/>
            <person name="Fairhurst M.J."/>
            <person name="Owen J.G."/>
            <person name="Gerth M.L."/>
            <person name="Patrick W.M."/>
        </authorList>
    </citation>
    <scope>NUCLEOTIDE SEQUENCE [LARGE SCALE GENOMIC DNA]</scope>
    <source>
        <strain evidence="4 5">KF1</strain>
    </source>
</reference>
<dbReference type="InterPro" id="IPR002639">
    <property type="entry name" value="UreF"/>
</dbReference>
<dbReference type="InterPro" id="IPR038277">
    <property type="entry name" value="UreF_sf"/>
</dbReference>
<organism evidence="4 5">
    <name type="scientific">Pseudomonas fluorescens</name>
    <dbReference type="NCBI Taxonomy" id="294"/>
    <lineage>
        <taxon>Bacteria</taxon>
        <taxon>Pseudomonadati</taxon>
        <taxon>Pseudomonadota</taxon>
        <taxon>Gammaproteobacteria</taxon>
        <taxon>Pseudomonadales</taxon>
        <taxon>Pseudomonadaceae</taxon>
        <taxon>Pseudomonas</taxon>
    </lineage>
</organism>
<keyword evidence="3" id="KW-0963">Cytoplasm</keyword>
<comment type="subunit">
    <text evidence="3">UreD, UreF and UreG form a complex that acts as a GTP-hydrolysis-dependent molecular chaperone, activating the urease apoprotein by helping to assemble the nickel containing metallocenter of UreC. The UreE protein probably delivers the nickel.</text>
</comment>
<dbReference type="HAMAP" id="MF_01385">
    <property type="entry name" value="UreF"/>
    <property type="match status" value="1"/>
</dbReference>
<dbReference type="AlphaFoldDB" id="A0A1B3CVU5"/>
<keyword evidence="1 3" id="KW-0996">Nickel insertion</keyword>
<comment type="similarity">
    <text evidence="3">Belongs to the UreF family.</text>
</comment>
<dbReference type="EMBL" id="CP063233">
    <property type="protein sequence ID" value="QOU03295.1"/>
    <property type="molecule type" value="Genomic_DNA"/>
</dbReference>
<evidence type="ECO:0000313" key="5">
    <source>
        <dbReference type="Proteomes" id="UP000593833"/>
    </source>
</evidence>
<evidence type="ECO:0000256" key="3">
    <source>
        <dbReference type="HAMAP-Rule" id="MF_01385"/>
    </source>
</evidence>
<evidence type="ECO:0000313" key="4">
    <source>
        <dbReference type="EMBL" id="QOU03295.1"/>
    </source>
</evidence>
<comment type="function">
    <text evidence="3">Required for maturation of urease via the functional incorporation of the urease nickel metallocenter.</text>
</comment>
<dbReference type="Pfam" id="PF01730">
    <property type="entry name" value="UreF"/>
    <property type="match status" value="1"/>
</dbReference>
<accession>A0A1B3CVU5</accession>
<dbReference type="Proteomes" id="UP000593833">
    <property type="component" value="Chromosome"/>
</dbReference>